<evidence type="ECO:0000313" key="2">
    <source>
        <dbReference type="EMBL" id="TQE01686.1"/>
    </source>
</evidence>
<evidence type="ECO:0000313" key="3">
    <source>
        <dbReference type="Proteomes" id="UP000315295"/>
    </source>
</evidence>
<gene>
    <name evidence="2" type="ORF">C1H46_012750</name>
</gene>
<comment type="caution">
    <text evidence="2">The sequence shown here is derived from an EMBL/GenBank/DDBJ whole genome shotgun (WGS) entry which is preliminary data.</text>
</comment>
<dbReference type="EMBL" id="VIEB01000190">
    <property type="protein sequence ID" value="TQE01686.1"/>
    <property type="molecule type" value="Genomic_DNA"/>
</dbReference>
<protein>
    <submittedName>
        <fullName evidence="2">Uncharacterized protein</fullName>
    </submittedName>
</protein>
<reference evidence="2 3" key="1">
    <citation type="journal article" date="2019" name="G3 (Bethesda)">
        <title>Sequencing of a Wild Apple (Malus baccata) Genome Unravels the Differences Between Cultivated and Wild Apple Species Regarding Disease Resistance and Cold Tolerance.</title>
        <authorList>
            <person name="Chen X."/>
        </authorList>
    </citation>
    <scope>NUCLEOTIDE SEQUENCE [LARGE SCALE GENOMIC DNA]</scope>
    <source>
        <strain evidence="3">cv. Shandingzi</strain>
        <tissue evidence="2">Leaves</tissue>
    </source>
</reference>
<dbReference type="Proteomes" id="UP000315295">
    <property type="component" value="Unassembled WGS sequence"/>
</dbReference>
<accession>A0A540MSB2</accession>
<name>A0A540MSB2_MALBA</name>
<feature type="region of interest" description="Disordered" evidence="1">
    <location>
        <begin position="1"/>
        <end position="38"/>
    </location>
</feature>
<organism evidence="2 3">
    <name type="scientific">Malus baccata</name>
    <name type="common">Siberian crab apple</name>
    <name type="synonym">Pyrus baccata</name>
    <dbReference type="NCBI Taxonomy" id="106549"/>
    <lineage>
        <taxon>Eukaryota</taxon>
        <taxon>Viridiplantae</taxon>
        <taxon>Streptophyta</taxon>
        <taxon>Embryophyta</taxon>
        <taxon>Tracheophyta</taxon>
        <taxon>Spermatophyta</taxon>
        <taxon>Magnoliopsida</taxon>
        <taxon>eudicotyledons</taxon>
        <taxon>Gunneridae</taxon>
        <taxon>Pentapetalae</taxon>
        <taxon>rosids</taxon>
        <taxon>fabids</taxon>
        <taxon>Rosales</taxon>
        <taxon>Rosaceae</taxon>
        <taxon>Amygdaloideae</taxon>
        <taxon>Maleae</taxon>
        <taxon>Malus</taxon>
    </lineage>
</organism>
<proteinExistence type="predicted"/>
<keyword evidence="3" id="KW-1185">Reference proteome</keyword>
<dbReference type="AlphaFoldDB" id="A0A540MSB2"/>
<evidence type="ECO:0000256" key="1">
    <source>
        <dbReference type="SAM" id="MobiDB-lite"/>
    </source>
</evidence>
<sequence length="55" mass="6018">MDGLAGEQRCWGSRGRRRRHGWSRGRRKKKKGLAAVSLKKRGAAVGGGLTGEVRD</sequence>
<feature type="compositionally biased region" description="Basic residues" evidence="1">
    <location>
        <begin position="14"/>
        <end position="38"/>
    </location>
</feature>